<evidence type="ECO:0000313" key="11">
    <source>
        <dbReference type="Proteomes" id="UP000580691"/>
    </source>
</evidence>
<feature type="compositionally biased region" description="Basic and acidic residues" evidence="7">
    <location>
        <begin position="556"/>
        <end position="568"/>
    </location>
</feature>
<dbReference type="InterPro" id="IPR036322">
    <property type="entry name" value="WD40_repeat_dom_sf"/>
</dbReference>
<protein>
    <recommendedName>
        <fullName evidence="6">BLOC-2 complex member HPS5</fullName>
    </recommendedName>
</protein>
<keyword evidence="3" id="KW-0963">Cytoplasm</keyword>
<evidence type="ECO:0000256" key="6">
    <source>
        <dbReference type="ARBA" id="ARBA00069588"/>
    </source>
</evidence>
<feature type="region of interest" description="Disordered" evidence="7">
    <location>
        <begin position="552"/>
        <end position="572"/>
    </location>
</feature>
<keyword evidence="4" id="KW-0597">Phosphoprotein</keyword>
<evidence type="ECO:0000259" key="8">
    <source>
        <dbReference type="Pfam" id="PF23756"/>
    </source>
</evidence>
<dbReference type="PANTHER" id="PTHR23287">
    <property type="entry name" value="RUBY-EYE2-LIKE PROTEIN"/>
    <property type="match status" value="1"/>
</dbReference>
<dbReference type="Pfam" id="PF23758">
    <property type="entry name" value="TPR_HPS5"/>
    <property type="match status" value="1"/>
</dbReference>
<dbReference type="Pfam" id="PF23756">
    <property type="entry name" value="Beta-prop_HPS5"/>
    <property type="match status" value="1"/>
</dbReference>
<dbReference type="InterPro" id="IPR035431">
    <property type="entry name" value="HPS5"/>
</dbReference>
<dbReference type="InterPro" id="IPR015943">
    <property type="entry name" value="WD40/YVTN_repeat-like_dom_sf"/>
</dbReference>
<comment type="subcellular location">
    <subcellularLocation>
        <location evidence="1">Cytoplasm</location>
        <location evidence="1">Cytosol</location>
    </subcellularLocation>
</comment>
<proteinExistence type="inferred from homology"/>
<dbReference type="InterPro" id="IPR056499">
    <property type="entry name" value="Beta-prop_HPS5-like"/>
</dbReference>
<evidence type="ECO:0000256" key="2">
    <source>
        <dbReference type="ARBA" id="ARBA00010697"/>
    </source>
</evidence>
<evidence type="ECO:0000256" key="4">
    <source>
        <dbReference type="ARBA" id="ARBA00022553"/>
    </source>
</evidence>
<sequence>MASVPVIPDSCNHVLAELECLDPLLSALRLDSSRLKCTCIDVSKKWLALGSSGGGLNLIQKDGWKQRLFLTHKLTGLSKEGLCVSNSCFLTAATNQGLVVVWELNQERRGKPERIYVSSEHKGRKVTALCWDTAALRVFVGDHVGKVSAIKINTSKQGKAAATFVMFPVQIITTVDSRVVQLDYLDGRLLISSLTRTYLCDTERQKFWKIGNKERDGDFGACFFPVGKNSGNQQPLIYCARPGSRMWEVNFDGEVQSTHQFKQLLSSPPLPVVTLRQDPHYTGSSCSPQSLSFPKLLYLTEHCVVTWTERGIYIFLPQSVQVLLWSEVKDIQDIAVHKSELFCLHTNGKVVHLSLLLVDRCVERLMRRGFWTLAARVSCLFQNSIVACRARKNLPLEKLEHLKSQLDASTQQDLTVQLEELISKLEPLDSACSSRRSSISSHESFSVLDSGIYRVISRRGSQSDEDSCSLHSQTFSEDERLKEFPVHHEDEQLELENVSHASVVVEADRNETFLPFSIPLSFRSPSPLVSLQAVKESVSSFVRKTTEKIGTLHISPESRGKHEAKDDEQLPELTLSPVASPQEEKESEPQNCQLPEEDRLKAATAEAIAKLQDPLVLLEPQCMRRVLQEWLVCLEEKFSKEHSALSVKKSKTLCAEEQRAVLEENLQVAPADRDPVDKEQSGILEDCLEKENTDEICVSKTTCENGTDVPGPLGCGFRAFPPCAIDPDVLKDLVELTTLCFELQVFSCGTGEAGENSEGSLLSAASGTLACRFLQSYFFLLDLKRVKQCIIITCATCPNVWETYIAGLKELTCHSPVALAMESEDMLKILKLLHDLGPWDDSPLLLAHAQRLYEKFGETALRPLIKFHPSILPSDIKQLCRNDPAHFLAYLDSLVKSKPEDKRSFLLRSLLQPESVRLDWLCLAVSHDAPQRANTVDEEGNPRPRSHLFTWGYSQLILLLIKLPADFVMKEKMADICKSHGFWPGYLFLCLELDRRREALTNIVHLDDLSLLNGEDGSIPETIEEWKFVLHLAQNHSTSVHHHSPQNGNAVSNGGPSCPDCITVENVALLLAKAIGPNRALPLLQECGLTLELSERFTAVCEILRIAEKRQRALIQSMLERCDRFLWSQQA</sequence>
<dbReference type="FunFam" id="2.130.10.10:FF:000358">
    <property type="entry name" value="Hermansky-Pudlak syndrome 5 protein homolog"/>
    <property type="match status" value="1"/>
</dbReference>
<gene>
    <name evidence="10" type="primary">Hps5</name>
    <name evidence="10" type="ORF">SINWEB_R08234</name>
</gene>
<dbReference type="PIRSF" id="PIRSF037475">
    <property type="entry name" value="BLOC-2_complex_Hps5"/>
    <property type="match status" value="1"/>
</dbReference>
<name>A0A7K4URE6_9SYLV</name>
<feature type="domain" description="HPS5 TPR" evidence="9">
    <location>
        <begin position="717"/>
        <end position="1102"/>
    </location>
</feature>
<accession>A0A7K4URE6</accession>
<keyword evidence="11" id="KW-1185">Reference proteome</keyword>
<evidence type="ECO:0000259" key="9">
    <source>
        <dbReference type="Pfam" id="PF23758"/>
    </source>
</evidence>
<dbReference type="AlphaFoldDB" id="A0A7K4URE6"/>
<evidence type="ECO:0000256" key="5">
    <source>
        <dbReference type="ARBA" id="ARBA00057536"/>
    </source>
</evidence>
<dbReference type="InterPro" id="IPR056445">
    <property type="entry name" value="TPR_HPS5"/>
</dbReference>
<dbReference type="SUPFAM" id="SSF50978">
    <property type="entry name" value="WD40 repeat-like"/>
    <property type="match status" value="1"/>
</dbReference>
<evidence type="ECO:0000256" key="3">
    <source>
        <dbReference type="ARBA" id="ARBA00022490"/>
    </source>
</evidence>
<evidence type="ECO:0000256" key="1">
    <source>
        <dbReference type="ARBA" id="ARBA00004514"/>
    </source>
</evidence>
<organism evidence="10 11">
    <name type="scientific">Sinosuthora webbiana</name>
    <dbReference type="NCBI Taxonomy" id="337173"/>
    <lineage>
        <taxon>Eukaryota</taxon>
        <taxon>Metazoa</taxon>
        <taxon>Chordata</taxon>
        <taxon>Craniata</taxon>
        <taxon>Vertebrata</taxon>
        <taxon>Euteleostomi</taxon>
        <taxon>Archelosauria</taxon>
        <taxon>Archosauria</taxon>
        <taxon>Dinosauria</taxon>
        <taxon>Saurischia</taxon>
        <taxon>Theropoda</taxon>
        <taxon>Coelurosauria</taxon>
        <taxon>Aves</taxon>
        <taxon>Neognathae</taxon>
        <taxon>Neoaves</taxon>
        <taxon>Telluraves</taxon>
        <taxon>Australaves</taxon>
        <taxon>Passeriformes</taxon>
        <taxon>Sylvioidea</taxon>
        <taxon>Sylviidae</taxon>
        <taxon>Sinosuthora</taxon>
    </lineage>
</organism>
<dbReference type="EMBL" id="VXBN01017128">
    <property type="protein sequence ID" value="NWR12717.1"/>
    <property type="molecule type" value="Genomic_DNA"/>
</dbReference>
<dbReference type="Gene3D" id="2.130.10.10">
    <property type="entry name" value="YVTN repeat-like/Quinoprotein amine dehydrogenase"/>
    <property type="match status" value="1"/>
</dbReference>
<dbReference type="GO" id="GO:0005829">
    <property type="term" value="C:cytosol"/>
    <property type="evidence" value="ECO:0007669"/>
    <property type="project" value="UniProtKB-SubCell"/>
</dbReference>
<dbReference type="GO" id="GO:0048066">
    <property type="term" value="P:developmental pigmentation"/>
    <property type="evidence" value="ECO:0007669"/>
    <property type="project" value="TreeGrafter"/>
</dbReference>
<dbReference type="Proteomes" id="UP000580691">
    <property type="component" value="Unassembled WGS sequence"/>
</dbReference>
<feature type="non-terminal residue" evidence="10">
    <location>
        <position position="1131"/>
    </location>
</feature>
<comment type="caution">
    <text evidence="10">The sequence shown here is derived from an EMBL/GenBank/DDBJ whole genome shotgun (WGS) entry which is preliminary data.</text>
</comment>
<evidence type="ECO:0000256" key="7">
    <source>
        <dbReference type="SAM" id="MobiDB-lite"/>
    </source>
</evidence>
<dbReference type="OrthoDB" id="19493at2759"/>
<comment type="similarity">
    <text evidence="2">Belongs to the HPS5 family.</text>
</comment>
<evidence type="ECO:0000313" key="10">
    <source>
        <dbReference type="EMBL" id="NWR12717.1"/>
    </source>
</evidence>
<feature type="domain" description="HPS5-like beta-propeller" evidence="8">
    <location>
        <begin position="15"/>
        <end position="347"/>
    </location>
</feature>
<reference evidence="10 11" key="1">
    <citation type="submission" date="2019-09" db="EMBL/GenBank/DDBJ databases">
        <title>Bird 10,000 Genomes (B10K) Project - Family phase.</title>
        <authorList>
            <person name="Zhang G."/>
        </authorList>
    </citation>
    <scope>NUCLEOTIDE SEQUENCE [LARGE SCALE GENOMIC DNA]</scope>
    <source>
        <strain evidence="10">B10K-DU-002-08</strain>
        <tissue evidence="10">Muscle</tissue>
    </source>
</reference>
<comment type="function">
    <text evidence="5">May regulate the synthesis and function of lysosomes and of highly specialized organelles, such as melanosomes and platelet dense granules. Regulates intracellular vesicular trafficking in fibroblasts. May be involved in the regulation of general functions of integrins.</text>
</comment>
<feature type="non-terminal residue" evidence="10">
    <location>
        <position position="1"/>
    </location>
</feature>
<dbReference type="PANTHER" id="PTHR23287:SF18">
    <property type="entry name" value="BLOC-2 COMPLEX MEMBER HPS5"/>
    <property type="match status" value="1"/>
</dbReference>